<evidence type="ECO:0000256" key="1">
    <source>
        <dbReference type="SAM" id="MobiDB-lite"/>
    </source>
</evidence>
<dbReference type="EMBL" id="CAKOAT010086266">
    <property type="protein sequence ID" value="CAH8318413.1"/>
    <property type="molecule type" value="Genomic_DNA"/>
</dbReference>
<accession>A0ABC8J916</accession>
<comment type="caution">
    <text evidence="2">The sequence shown here is derived from an EMBL/GenBank/DDBJ whole genome shotgun (WGS) entry which is preliminary data.</text>
</comment>
<dbReference type="AlphaFoldDB" id="A0ABC8J916"/>
<proteinExistence type="predicted"/>
<feature type="compositionally biased region" description="Basic and acidic residues" evidence="1">
    <location>
        <begin position="94"/>
        <end position="105"/>
    </location>
</feature>
<name>A0ABC8J916_ERUVS</name>
<feature type="region of interest" description="Disordered" evidence="1">
    <location>
        <begin position="81"/>
        <end position="105"/>
    </location>
</feature>
<gene>
    <name evidence="2" type="ORF">ERUC_LOCUS8224</name>
</gene>
<keyword evidence="3" id="KW-1185">Reference proteome</keyword>
<protein>
    <submittedName>
        <fullName evidence="2">Uncharacterized protein</fullName>
    </submittedName>
</protein>
<dbReference type="Proteomes" id="UP001642260">
    <property type="component" value="Unassembled WGS sequence"/>
</dbReference>
<evidence type="ECO:0000313" key="3">
    <source>
        <dbReference type="Proteomes" id="UP001642260"/>
    </source>
</evidence>
<reference evidence="2 3" key="1">
    <citation type="submission" date="2022-03" db="EMBL/GenBank/DDBJ databases">
        <authorList>
            <person name="Macdonald S."/>
            <person name="Ahmed S."/>
            <person name="Newling K."/>
        </authorList>
    </citation>
    <scope>NUCLEOTIDE SEQUENCE [LARGE SCALE GENOMIC DNA]</scope>
</reference>
<organism evidence="2 3">
    <name type="scientific">Eruca vesicaria subsp. sativa</name>
    <name type="common">Garden rocket</name>
    <name type="synonym">Eruca sativa</name>
    <dbReference type="NCBI Taxonomy" id="29727"/>
    <lineage>
        <taxon>Eukaryota</taxon>
        <taxon>Viridiplantae</taxon>
        <taxon>Streptophyta</taxon>
        <taxon>Embryophyta</taxon>
        <taxon>Tracheophyta</taxon>
        <taxon>Spermatophyta</taxon>
        <taxon>Magnoliopsida</taxon>
        <taxon>eudicotyledons</taxon>
        <taxon>Gunneridae</taxon>
        <taxon>Pentapetalae</taxon>
        <taxon>rosids</taxon>
        <taxon>malvids</taxon>
        <taxon>Brassicales</taxon>
        <taxon>Brassicaceae</taxon>
        <taxon>Brassiceae</taxon>
        <taxon>Eruca</taxon>
    </lineage>
</organism>
<feature type="region of interest" description="Disordered" evidence="1">
    <location>
        <begin position="1"/>
        <end position="24"/>
    </location>
</feature>
<sequence length="105" mass="12285">MFFRSQGFDREALRNRRQQGHSSWPRTVVRKWLNLRSGAYEFHSDYPLKGKMEPTQPRKKSFSDGDYCMIVPEKFPGWLGQANGDLKQSSGEQHVPRVDDKLDLK</sequence>
<evidence type="ECO:0000313" key="2">
    <source>
        <dbReference type="EMBL" id="CAH8318413.1"/>
    </source>
</evidence>